<dbReference type="Pfam" id="PF07811">
    <property type="entry name" value="TadE"/>
    <property type="match status" value="1"/>
</dbReference>
<keyword evidence="1" id="KW-1133">Transmembrane helix</keyword>
<proteinExistence type="predicted"/>
<sequence>MTTARPQRHVRAAADGRARRVRAGGQHGQAAVELVALLPLVLVVVALLWQLALAGHATWAAGAAARAAARADAVGHDADRAARDALPADLRPGLRVSAAADGAVRVHVRIPAVAPALDLGRASAEAHFPEQDA</sequence>
<feature type="transmembrane region" description="Helical" evidence="1">
    <location>
        <begin position="30"/>
        <end position="49"/>
    </location>
</feature>
<dbReference type="AlphaFoldDB" id="A0A6J4RRD6"/>
<evidence type="ECO:0000259" key="2">
    <source>
        <dbReference type="Pfam" id="PF07811"/>
    </source>
</evidence>
<dbReference type="InterPro" id="IPR012495">
    <property type="entry name" value="TadE-like_dom"/>
</dbReference>
<gene>
    <name evidence="3" type="ORF">AVDCRST_MAG38-1455</name>
</gene>
<reference evidence="3" key="1">
    <citation type="submission" date="2020-02" db="EMBL/GenBank/DDBJ databases">
        <authorList>
            <person name="Meier V. D."/>
        </authorList>
    </citation>
    <scope>NUCLEOTIDE SEQUENCE</scope>
    <source>
        <strain evidence="3">AVDCRST_MAG38</strain>
    </source>
</reference>
<evidence type="ECO:0000313" key="3">
    <source>
        <dbReference type="EMBL" id="CAA9473137.1"/>
    </source>
</evidence>
<evidence type="ECO:0000256" key="1">
    <source>
        <dbReference type="SAM" id="Phobius"/>
    </source>
</evidence>
<name>A0A6J4RRD6_9ACTN</name>
<dbReference type="EMBL" id="CADCVJ010000111">
    <property type="protein sequence ID" value="CAA9473137.1"/>
    <property type="molecule type" value="Genomic_DNA"/>
</dbReference>
<protein>
    <recommendedName>
        <fullName evidence="2">TadE-like domain-containing protein</fullName>
    </recommendedName>
</protein>
<keyword evidence="1" id="KW-0472">Membrane</keyword>
<keyword evidence="1" id="KW-0812">Transmembrane</keyword>
<feature type="domain" description="TadE-like" evidence="2">
    <location>
        <begin position="28"/>
        <end position="70"/>
    </location>
</feature>
<organism evidence="3">
    <name type="scientific">uncultured Solirubrobacteraceae bacterium</name>
    <dbReference type="NCBI Taxonomy" id="1162706"/>
    <lineage>
        <taxon>Bacteria</taxon>
        <taxon>Bacillati</taxon>
        <taxon>Actinomycetota</taxon>
        <taxon>Thermoleophilia</taxon>
        <taxon>Solirubrobacterales</taxon>
        <taxon>Solirubrobacteraceae</taxon>
        <taxon>environmental samples</taxon>
    </lineage>
</organism>
<accession>A0A6J4RRD6</accession>